<name>A0A922S4U2_SCHHA</name>
<comment type="caution">
    <text evidence="1">The sequence shown here is derived from an EMBL/GenBank/DDBJ whole genome shotgun (WGS) entry which is preliminary data.</text>
</comment>
<reference evidence="1" key="4">
    <citation type="journal article" date="2022" name="PLoS Pathog.">
        <title>Chromosome-level genome of Schistosoma haematobium underpins genome-wide explorations of molecular variation.</title>
        <authorList>
            <person name="Stroehlein A.J."/>
            <person name="Korhonen P.K."/>
            <person name="Lee V.V."/>
            <person name="Ralph S.A."/>
            <person name="Mentink-Kane M."/>
            <person name="You H."/>
            <person name="McManus D.P."/>
            <person name="Tchuente L.T."/>
            <person name="Stothard J.R."/>
            <person name="Kaur P."/>
            <person name="Dudchenko O."/>
            <person name="Aiden E.L."/>
            <person name="Yang B."/>
            <person name="Yang H."/>
            <person name="Emery A.M."/>
            <person name="Webster B.L."/>
            <person name="Brindley P.J."/>
            <person name="Rollinson D."/>
            <person name="Chang B.C.H."/>
            <person name="Gasser R.B."/>
            <person name="Young N.D."/>
        </authorList>
    </citation>
    <scope>NUCLEOTIDE SEQUENCE</scope>
</reference>
<reference evidence="1" key="1">
    <citation type="journal article" date="2012" name="Nat. Genet.">
        <title>Whole-genome sequence of Schistosoma haematobium.</title>
        <authorList>
            <person name="Young N.D."/>
            <person name="Jex A.R."/>
            <person name="Li B."/>
            <person name="Liu S."/>
            <person name="Yang L."/>
            <person name="Xiong Z."/>
            <person name="Li Y."/>
            <person name="Cantacessi C."/>
            <person name="Hall R.S."/>
            <person name="Xu X."/>
            <person name="Chen F."/>
            <person name="Wu X."/>
            <person name="Zerlotini A."/>
            <person name="Oliveira G."/>
            <person name="Hofmann A."/>
            <person name="Zhang G."/>
            <person name="Fang X."/>
            <person name="Kang Y."/>
            <person name="Campbell B.E."/>
            <person name="Loukas A."/>
            <person name="Ranganathan S."/>
            <person name="Rollinson D."/>
            <person name="Rinaldi G."/>
            <person name="Brindley P.J."/>
            <person name="Yang H."/>
            <person name="Wang J."/>
            <person name="Wang J."/>
            <person name="Gasser R.B."/>
        </authorList>
    </citation>
    <scope>NUCLEOTIDE SEQUENCE</scope>
</reference>
<dbReference type="CTD" id="24589717"/>
<evidence type="ECO:0000313" key="1">
    <source>
        <dbReference type="EMBL" id="KAH9593658.1"/>
    </source>
</evidence>
<reference evidence="1" key="2">
    <citation type="journal article" date="2019" name="Gigascience">
        <title>High-quality Schistosoma haematobium genome achieved by single-molecule and long-range sequencing.</title>
        <authorList>
            <person name="Stroehlein A.J."/>
            <person name="Korhonen P.K."/>
            <person name="Chong T.M."/>
            <person name="Lim Y.L."/>
            <person name="Chan K.G."/>
            <person name="Webster B."/>
            <person name="Rollinson D."/>
            <person name="Brindley P.J."/>
            <person name="Gasser R.B."/>
            <person name="Young N.D."/>
        </authorList>
    </citation>
    <scope>NUCLEOTIDE SEQUENCE</scope>
</reference>
<dbReference type="EMBL" id="AMPZ03000001">
    <property type="protein sequence ID" value="KAH9593658.1"/>
    <property type="molecule type" value="Genomic_DNA"/>
</dbReference>
<reference evidence="1" key="3">
    <citation type="submission" date="2021-06" db="EMBL/GenBank/DDBJ databases">
        <title>Chromosome-level genome assembly for S. haematobium.</title>
        <authorList>
            <person name="Stroehlein A.J."/>
        </authorList>
    </citation>
    <scope>NUCLEOTIDE SEQUENCE</scope>
</reference>
<protein>
    <submittedName>
        <fullName evidence="1">Uncharacterized protein</fullName>
    </submittedName>
</protein>
<sequence>MKHLDTTDWSDINKLYTSHYLFIYLFIYNSDFDSYRKDKSMDYLHYLFTLLFITNFSPLSSENPILTEITISELGNKETDSTVTPVNRLIENSTEFYNVEDFGSTEREERNPNISGNLSLFGTVFEEAVSIYQEGLNFTTSEKLFSTTPESEFASILHEDWNSIMSSINPILTNSMHEINVTESDASTFQLEDQKTEVPETENNDIVDLLDSLLNKLKVPSDNWLNYHYIMAMQSPDGSIYIPKNHTQSTRKHLITLLGFAEEIASNKNGITYINNKNNNNNNEEKLPITTQSINDDTLILLENNISIIGENHSNIDYEKNKTDNDQEFSEIDDETRTFTEAYDLFSSSNTTEREEGRLMDYELHNFNESNDLHEILEHITSDDVDHRISEQNNQSPTLVTDERLLNITNELQLNSKQENITTDSMDNVEQ</sequence>
<dbReference type="AlphaFoldDB" id="A0A922S4U2"/>
<dbReference type="RefSeq" id="XP_051072949.1">
    <property type="nucleotide sequence ID" value="XM_051218347.1"/>
</dbReference>
<dbReference type="Proteomes" id="UP000471633">
    <property type="component" value="Unassembled WGS sequence"/>
</dbReference>
<accession>A0A922S4U2</accession>
<dbReference type="GeneID" id="24589717"/>
<keyword evidence="2" id="KW-1185">Reference proteome</keyword>
<dbReference type="KEGG" id="shx:MS3_00010018"/>
<gene>
    <name evidence="1" type="ORF">MS3_00010018</name>
</gene>
<proteinExistence type="predicted"/>
<evidence type="ECO:0000313" key="2">
    <source>
        <dbReference type="Proteomes" id="UP000471633"/>
    </source>
</evidence>
<organism evidence="1 2">
    <name type="scientific">Schistosoma haematobium</name>
    <name type="common">Blood fluke</name>
    <dbReference type="NCBI Taxonomy" id="6185"/>
    <lineage>
        <taxon>Eukaryota</taxon>
        <taxon>Metazoa</taxon>
        <taxon>Spiralia</taxon>
        <taxon>Lophotrochozoa</taxon>
        <taxon>Platyhelminthes</taxon>
        <taxon>Trematoda</taxon>
        <taxon>Digenea</taxon>
        <taxon>Strigeidida</taxon>
        <taxon>Schistosomatoidea</taxon>
        <taxon>Schistosomatidae</taxon>
        <taxon>Schistosoma</taxon>
    </lineage>
</organism>